<dbReference type="Proteomes" id="UP000095601">
    <property type="component" value="Unassembled WGS sequence"/>
</dbReference>
<evidence type="ECO:0000256" key="1">
    <source>
        <dbReference type="SAM" id="Phobius"/>
    </source>
</evidence>
<dbReference type="AlphaFoldDB" id="A0A1E5UB87"/>
<feature type="transmembrane region" description="Helical" evidence="1">
    <location>
        <begin position="20"/>
        <end position="37"/>
    </location>
</feature>
<name>A0A1E5UB87_9FLAO</name>
<protein>
    <submittedName>
        <fullName evidence="2">Putative membrane protein</fullName>
    </submittedName>
</protein>
<keyword evidence="1" id="KW-0812">Transmembrane</keyword>
<evidence type="ECO:0000313" key="3">
    <source>
        <dbReference type="Proteomes" id="UP000095601"/>
    </source>
</evidence>
<comment type="caution">
    <text evidence="2">The sequence shown here is derived from an EMBL/GenBank/DDBJ whole genome shotgun (WGS) entry which is preliminary data.</text>
</comment>
<proteinExistence type="predicted"/>
<reference evidence="2 3" key="1">
    <citation type="submission" date="2016-09" db="EMBL/GenBank/DDBJ databases">
        <authorList>
            <person name="Capua I."/>
            <person name="De Benedictis P."/>
            <person name="Joannis T."/>
            <person name="Lombin L.H."/>
            <person name="Cattoli G."/>
        </authorList>
    </citation>
    <scope>NUCLEOTIDE SEQUENCE [LARGE SCALE GENOMIC DNA]</scope>
    <source>
        <strain evidence="2 3">NRS-1</strain>
    </source>
</reference>
<keyword evidence="1" id="KW-0472">Membrane</keyword>
<organism evidence="2 3">
    <name type="scientific">Cloacibacterium normanense</name>
    <dbReference type="NCBI Taxonomy" id="237258"/>
    <lineage>
        <taxon>Bacteria</taxon>
        <taxon>Pseudomonadati</taxon>
        <taxon>Bacteroidota</taxon>
        <taxon>Flavobacteriia</taxon>
        <taxon>Flavobacteriales</taxon>
        <taxon>Weeksellaceae</taxon>
    </lineage>
</organism>
<dbReference type="EMBL" id="MKGI01000079">
    <property type="protein sequence ID" value="OEL10152.1"/>
    <property type="molecule type" value="Genomic_DNA"/>
</dbReference>
<keyword evidence="1" id="KW-1133">Transmembrane helix</keyword>
<gene>
    <name evidence="2" type="ORF">BHF72_0846</name>
</gene>
<evidence type="ECO:0000313" key="2">
    <source>
        <dbReference type="EMBL" id="OEL10152.1"/>
    </source>
</evidence>
<keyword evidence="3" id="KW-1185">Reference proteome</keyword>
<accession>A0A1E5UB87</accession>
<sequence>MQKYRKYKFEKEAKITSDFMFLTSSIFFYLCSILLKAL</sequence>